<feature type="domain" description="Bacteriophage lambda Replication protein O N-terminal" evidence="1">
    <location>
        <begin position="6"/>
        <end position="103"/>
    </location>
</feature>
<protein>
    <submittedName>
        <fullName evidence="2">Phage replication protein O</fullName>
    </submittedName>
</protein>
<comment type="caution">
    <text evidence="2">The sequence shown here is derived from an EMBL/GenBank/DDBJ whole genome shotgun (WGS) entry which is preliminary data.</text>
</comment>
<evidence type="ECO:0000259" key="1">
    <source>
        <dbReference type="Pfam" id="PF04492"/>
    </source>
</evidence>
<dbReference type="Pfam" id="PF04492">
    <property type="entry name" value="Phage_rep_O"/>
    <property type="match status" value="1"/>
</dbReference>
<proteinExistence type="predicted"/>
<gene>
    <name evidence="2" type="ORF">C8E03_108162</name>
</gene>
<dbReference type="RefSeq" id="WP_110291428.1">
    <property type="nucleotide sequence ID" value="NZ_QICS01000008.1"/>
</dbReference>
<dbReference type="NCBIfam" id="TIGR01610">
    <property type="entry name" value="phage_O_Nterm"/>
    <property type="match status" value="1"/>
</dbReference>
<evidence type="ECO:0000313" key="2">
    <source>
        <dbReference type="EMBL" id="PXV88435.1"/>
    </source>
</evidence>
<dbReference type="GO" id="GO:0006260">
    <property type="term" value="P:DNA replication"/>
    <property type="evidence" value="ECO:0007669"/>
    <property type="project" value="InterPro"/>
</dbReference>
<dbReference type="InterPro" id="IPR006497">
    <property type="entry name" value="Phage_lambda_VrpO_N"/>
</dbReference>
<dbReference type="InterPro" id="IPR036388">
    <property type="entry name" value="WH-like_DNA-bd_sf"/>
</dbReference>
<sequence>MANPQKENGYTPVANELLEHVYKLKLNGTQFKIILALWRYTYGFSRKEAEISDSFIAKAVSSTRQVINKEINNLIDCNMIQVIRASTFTSPRTLKFNKNYNEWSVDVLDACKTITGMQLDACTGTQSHACSSMQLDACTGTQSHAQDKQDIKQDIKQNIYCVFAGKDDEKMEMKRYNPNHEDDYDKTQIGWWKFYRYFEDEELNDLFIKLLDMTEEQSNGFVDGIGEVYAMIEANTVNEKYDLGEVLDMSDEEFRKLDVEKQVAFNNMPVIEDNTVELKNILREGIYKKDIKIINKYLGIDNLVSTVVL</sequence>
<name>A0A318EK56_9FIRM</name>
<reference evidence="2 3" key="1">
    <citation type="submission" date="2018-05" db="EMBL/GenBank/DDBJ databases">
        <title>Genomic Encyclopedia of Type Strains, Phase IV (KMG-IV): sequencing the most valuable type-strain genomes for metagenomic binning, comparative biology and taxonomic classification.</title>
        <authorList>
            <person name="Goeker M."/>
        </authorList>
    </citation>
    <scope>NUCLEOTIDE SEQUENCE [LARGE SCALE GENOMIC DNA]</scope>
    <source>
        <strain evidence="2 3">DSM 28816</strain>
    </source>
</reference>
<dbReference type="AlphaFoldDB" id="A0A318EK56"/>
<dbReference type="Gene3D" id="1.10.10.10">
    <property type="entry name" value="Winged helix-like DNA-binding domain superfamily/Winged helix DNA-binding domain"/>
    <property type="match status" value="1"/>
</dbReference>
<accession>A0A318EK56</accession>
<dbReference type="EMBL" id="QICS01000008">
    <property type="protein sequence ID" value="PXV88435.1"/>
    <property type="molecule type" value="Genomic_DNA"/>
</dbReference>
<dbReference type="Proteomes" id="UP000247523">
    <property type="component" value="Unassembled WGS sequence"/>
</dbReference>
<organism evidence="2 3">
    <name type="scientific">Lachnotalea glycerini</name>
    <dbReference type="NCBI Taxonomy" id="1763509"/>
    <lineage>
        <taxon>Bacteria</taxon>
        <taxon>Bacillati</taxon>
        <taxon>Bacillota</taxon>
        <taxon>Clostridia</taxon>
        <taxon>Lachnospirales</taxon>
        <taxon>Lachnospiraceae</taxon>
        <taxon>Lachnotalea</taxon>
    </lineage>
</organism>
<evidence type="ECO:0000313" key="3">
    <source>
        <dbReference type="Proteomes" id="UP000247523"/>
    </source>
</evidence>